<name>A0A8J5NEG9_FUSOX</name>
<proteinExistence type="predicted"/>
<organism evidence="2 3">
    <name type="scientific">Fusarium oxysporum f. sp. rapae</name>
    <dbReference type="NCBI Taxonomy" id="485398"/>
    <lineage>
        <taxon>Eukaryota</taxon>
        <taxon>Fungi</taxon>
        <taxon>Dikarya</taxon>
        <taxon>Ascomycota</taxon>
        <taxon>Pezizomycotina</taxon>
        <taxon>Sordariomycetes</taxon>
        <taxon>Hypocreomycetidae</taxon>
        <taxon>Hypocreales</taxon>
        <taxon>Nectriaceae</taxon>
        <taxon>Fusarium</taxon>
        <taxon>Fusarium oxysporum species complex</taxon>
    </lineage>
</organism>
<dbReference type="NCBIfam" id="TIGR02453">
    <property type="entry name" value="TIGR02453 family protein"/>
    <property type="match status" value="1"/>
</dbReference>
<dbReference type="PANTHER" id="PTHR36452">
    <property type="entry name" value="CHROMOSOME 12, WHOLE GENOME SHOTGUN SEQUENCE"/>
    <property type="match status" value="1"/>
</dbReference>
<evidence type="ECO:0008006" key="4">
    <source>
        <dbReference type="Google" id="ProtNLM"/>
    </source>
</evidence>
<dbReference type="Proteomes" id="UP000694050">
    <property type="component" value="Unassembled WGS sequence"/>
</dbReference>
<dbReference type="AlphaFoldDB" id="A0A8J5NEG9"/>
<sequence>MPTKKRRYSIPSDRQLPPLRLSSKSRRTAYVDTTDSDDENTHKSRSIVRHGLRARRNCTRTEDSEGSYLDDPEDEDGDDDDYESDDLDPATEMDEAQTDEYSRDVDEDVSPVVTIIPLEKTRDDGGIEYVDFKIHPNSLLFLKDFKVNNNRAWLKAHDGEFRRAYKDWETFIERTTSSIMFIDDTIPELPAKDVMFRIYRDLRFSPDGKPYKAHFSAAWSRTGRKGTYAHYYIHCEPGMSFVAGGIFAPNAEQLRKLRASIDERPRRWRRVLNDDSLKLTFLPQARKEATEEAALKAFALENKETALKARPKGFIIDHRDIELLKLRKFTLSRKIPDNILCTEDTQERIIEILQPLFAFISFLNSVVMPDHDASSSSEDDG</sequence>
<accession>A0A8J5NEG9</accession>
<evidence type="ECO:0000256" key="1">
    <source>
        <dbReference type="SAM" id="MobiDB-lite"/>
    </source>
</evidence>
<evidence type="ECO:0000313" key="3">
    <source>
        <dbReference type="Proteomes" id="UP000694050"/>
    </source>
</evidence>
<feature type="region of interest" description="Disordered" evidence="1">
    <location>
        <begin position="1"/>
        <end position="106"/>
    </location>
</feature>
<dbReference type="InterPro" id="IPR012808">
    <property type="entry name" value="CHP02453"/>
</dbReference>
<dbReference type="Pfam" id="PF09365">
    <property type="entry name" value="DUF2461"/>
    <property type="match status" value="1"/>
</dbReference>
<dbReference type="PANTHER" id="PTHR36452:SF1">
    <property type="entry name" value="DUF2461 DOMAIN-CONTAINING PROTEIN"/>
    <property type="match status" value="1"/>
</dbReference>
<comment type="caution">
    <text evidence="2">The sequence shown here is derived from an EMBL/GenBank/DDBJ whole genome shotgun (WGS) entry which is preliminary data.</text>
</comment>
<gene>
    <name evidence="2" type="ORF">Forpe1208_v015768</name>
</gene>
<reference evidence="2" key="1">
    <citation type="submission" date="2021-04" db="EMBL/GenBank/DDBJ databases">
        <title>First draft genome resource for Brassicaceae pathogens Fusarium oxysporum f. sp. raphani and Fusarium oxysporum f. sp. rapae.</title>
        <authorList>
            <person name="Asai S."/>
        </authorList>
    </citation>
    <scope>NUCLEOTIDE SEQUENCE</scope>
    <source>
        <strain evidence="2">Tf1208</strain>
    </source>
</reference>
<protein>
    <recommendedName>
        <fullName evidence="4">DUF2461 domain-containing protein</fullName>
    </recommendedName>
</protein>
<dbReference type="EMBL" id="JAELUQ010000013">
    <property type="protein sequence ID" value="KAG7404304.1"/>
    <property type="molecule type" value="Genomic_DNA"/>
</dbReference>
<feature type="compositionally biased region" description="Acidic residues" evidence="1">
    <location>
        <begin position="64"/>
        <end position="98"/>
    </location>
</feature>
<feature type="compositionally biased region" description="Basic residues" evidence="1">
    <location>
        <begin position="43"/>
        <end position="58"/>
    </location>
</feature>
<evidence type="ECO:0000313" key="2">
    <source>
        <dbReference type="EMBL" id="KAG7404304.1"/>
    </source>
</evidence>